<protein>
    <submittedName>
        <fullName evidence="2">Uncharacterized protein</fullName>
    </submittedName>
</protein>
<accession>A0ABC8SIR5</accession>
<keyword evidence="3" id="KW-1185">Reference proteome</keyword>
<dbReference type="Proteomes" id="UP001642360">
    <property type="component" value="Unassembled WGS sequence"/>
</dbReference>
<gene>
    <name evidence="2" type="ORF">ILEXP_LOCUS25633</name>
</gene>
<dbReference type="PANTHER" id="PTHR23336">
    <property type="entry name" value="ZINC FINGER CW-TYPE COILED-COIL DOMAIN PROTEIN 3"/>
    <property type="match status" value="1"/>
</dbReference>
<proteinExistence type="predicted"/>
<sequence>MTMEYWRGHCHLIGHQPVASTVRSMQKEGAVPSAQLVPNIQRQLPTGQPIIGLTANVSQDFSGAQPGNHIRTGHRDELSAVHPIIGLSSRSVKEVACASSSRSTSIDQICDENIQLFMRCEEHMQKENDLKQTVEKLEKELEETKRKCAQLSSHLENRRKQKLMMQQT</sequence>
<dbReference type="EMBL" id="CAUOFW020002947">
    <property type="protein sequence ID" value="CAK9157079.1"/>
    <property type="molecule type" value="Genomic_DNA"/>
</dbReference>
<comment type="caution">
    <text evidence="2">The sequence shown here is derived from an EMBL/GenBank/DDBJ whole genome shotgun (WGS) entry which is preliminary data.</text>
</comment>
<dbReference type="PANTHER" id="PTHR23336:SF50">
    <property type="entry name" value="PROTEIN MICRORCHIDIA 1-RELATED"/>
    <property type="match status" value="1"/>
</dbReference>
<evidence type="ECO:0000313" key="2">
    <source>
        <dbReference type="EMBL" id="CAK9157079.1"/>
    </source>
</evidence>
<feature type="region of interest" description="Disordered" evidence="1">
    <location>
        <begin position="148"/>
        <end position="168"/>
    </location>
</feature>
<name>A0ABC8SIR5_9AQUA</name>
<dbReference type="InterPro" id="IPR045261">
    <property type="entry name" value="MORC_ATPase"/>
</dbReference>
<dbReference type="AlphaFoldDB" id="A0ABC8SIR5"/>
<reference evidence="2 3" key="1">
    <citation type="submission" date="2024-02" db="EMBL/GenBank/DDBJ databases">
        <authorList>
            <person name="Vignale AGUSTIN F."/>
            <person name="Sosa J E."/>
            <person name="Modenutti C."/>
        </authorList>
    </citation>
    <scope>NUCLEOTIDE SEQUENCE [LARGE SCALE GENOMIC DNA]</scope>
</reference>
<evidence type="ECO:0000256" key="1">
    <source>
        <dbReference type="SAM" id="MobiDB-lite"/>
    </source>
</evidence>
<evidence type="ECO:0000313" key="3">
    <source>
        <dbReference type="Proteomes" id="UP001642360"/>
    </source>
</evidence>
<organism evidence="2 3">
    <name type="scientific">Ilex paraguariensis</name>
    <name type="common">yerba mate</name>
    <dbReference type="NCBI Taxonomy" id="185542"/>
    <lineage>
        <taxon>Eukaryota</taxon>
        <taxon>Viridiplantae</taxon>
        <taxon>Streptophyta</taxon>
        <taxon>Embryophyta</taxon>
        <taxon>Tracheophyta</taxon>
        <taxon>Spermatophyta</taxon>
        <taxon>Magnoliopsida</taxon>
        <taxon>eudicotyledons</taxon>
        <taxon>Gunneridae</taxon>
        <taxon>Pentapetalae</taxon>
        <taxon>asterids</taxon>
        <taxon>campanulids</taxon>
        <taxon>Aquifoliales</taxon>
        <taxon>Aquifoliaceae</taxon>
        <taxon>Ilex</taxon>
    </lineage>
</organism>